<protein>
    <submittedName>
        <fullName evidence="1">Uncharacterized protein</fullName>
    </submittedName>
</protein>
<sequence>MKNLILVKSVKRKFLGNVIYIDIVLHTQKKNLILVKSVRHNFPSNKV</sequence>
<accession>A0AAV2B4D9</accession>
<gene>
    <name evidence="1" type="ORF">LARSCL_LOCUS16254</name>
</gene>
<dbReference type="Proteomes" id="UP001497382">
    <property type="component" value="Unassembled WGS sequence"/>
</dbReference>
<reference evidence="1 2" key="1">
    <citation type="submission" date="2024-04" db="EMBL/GenBank/DDBJ databases">
        <authorList>
            <person name="Rising A."/>
            <person name="Reimegard J."/>
            <person name="Sonavane S."/>
            <person name="Akerstrom W."/>
            <person name="Nylinder S."/>
            <person name="Hedman E."/>
            <person name="Kallberg Y."/>
        </authorList>
    </citation>
    <scope>NUCLEOTIDE SEQUENCE [LARGE SCALE GENOMIC DNA]</scope>
</reference>
<evidence type="ECO:0000313" key="2">
    <source>
        <dbReference type="Proteomes" id="UP001497382"/>
    </source>
</evidence>
<dbReference type="AlphaFoldDB" id="A0AAV2B4D9"/>
<proteinExistence type="predicted"/>
<comment type="caution">
    <text evidence="1">The sequence shown here is derived from an EMBL/GenBank/DDBJ whole genome shotgun (WGS) entry which is preliminary data.</text>
</comment>
<keyword evidence="2" id="KW-1185">Reference proteome</keyword>
<dbReference type="EMBL" id="CAXIEN010000258">
    <property type="protein sequence ID" value="CAL1290043.1"/>
    <property type="molecule type" value="Genomic_DNA"/>
</dbReference>
<evidence type="ECO:0000313" key="1">
    <source>
        <dbReference type="EMBL" id="CAL1290043.1"/>
    </source>
</evidence>
<organism evidence="1 2">
    <name type="scientific">Larinioides sclopetarius</name>
    <dbReference type="NCBI Taxonomy" id="280406"/>
    <lineage>
        <taxon>Eukaryota</taxon>
        <taxon>Metazoa</taxon>
        <taxon>Ecdysozoa</taxon>
        <taxon>Arthropoda</taxon>
        <taxon>Chelicerata</taxon>
        <taxon>Arachnida</taxon>
        <taxon>Araneae</taxon>
        <taxon>Araneomorphae</taxon>
        <taxon>Entelegynae</taxon>
        <taxon>Araneoidea</taxon>
        <taxon>Araneidae</taxon>
        <taxon>Larinioides</taxon>
    </lineage>
</organism>
<name>A0AAV2B4D9_9ARAC</name>